<evidence type="ECO:0000256" key="2">
    <source>
        <dbReference type="ARBA" id="ARBA00022801"/>
    </source>
</evidence>
<evidence type="ECO:0000313" key="4">
    <source>
        <dbReference type="EMBL" id="ATA55897.1"/>
    </source>
</evidence>
<dbReference type="Proteomes" id="UP000217154">
    <property type="component" value="Chromosome"/>
</dbReference>
<dbReference type="AlphaFoldDB" id="A0A250DNE6"/>
<dbReference type="InterPro" id="IPR050565">
    <property type="entry name" value="LYPA1-2/EST-like"/>
</dbReference>
<dbReference type="GO" id="GO:0016787">
    <property type="term" value="F:hydrolase activity"/>
    <property type="evidence" value="ECO:0007669"/>
    <property type="project" value="UniProtKB-KW"/>
</dbReference>
<sequence length="220" mass="23478">MSRPPIEIETAPNPTASVILMHGLGADGNDFVPIAGELDLSAVGPVRFVFPNAPVIPVTINGGYEMPAWYDIAVADLVAREDEAGLRRSQASIEALIANEKARGIPAHRIVVAGFSQGCAMALMTGLRHGERLAGIVGLSGYLPIAATTAAERHGANHDTPVFLAHGRQDPVVPLARAEQSRDALVALGHPVEWHEYPMAHSVCMEEIADLNRFLLRVFG</sequence>
<organism evidence="4 5">
    <name type="scientific">Variovorax boronicumulans</name>
    <dbReference type="NCBI Taxonomy" id="436515"/>
    <lineage>
        <taxon>Bacteria</taxon>
        <taxon>Pseudomonadati</taxon>
        <taxon>Pseudomonadota</taxon>
        <taxon>Betaproteobacteria</taxon>
        <taxon>Burkholderiales</taxon>
        <taxon>Comamonadaceae</taxon>
        <taxon>Variovorax</taxon>
    </lineage>
</organism>
<dbReference type="Pfam" id="PF02230">
    <property type="entry name" value="Abhydrolase_2"/>
    <property type="match status" value="1"/>
</dbReference>
<evidence type="ECO:0000256" key="1">
    <source>
        <dbReference type="ARBA" id="ARBA00006499"/>
    </source>
</evidence>
<dbReference type="KEGG" id="vbo:CKY39_23655"/>
<dbReference type="Gene3D" id="3.40.50.1820">
    <property type="entry name" value="alpha/beta hydrolase"/>
    <property type="match status" value="1"/>
</dbReference>
<proteinExistence type="inferred from homology"/>
<comment type="similarity">
    <text evidence="1">Belongs to the AB hydrolase superfamily. AB hydrolase 2 family.</text>
</comment>
<gene>
    <name evidence="4" type="ORF">CKY39_23655</name>
</gene>
<dbReference type="SUPFAM" id="SSF53474">
    <property type="entry name" value="alpha/beta-Hydrolases"/>
    <property type="match status" value="1"/>
</dbReference>
<dbReference type="PANTHER" id="PTHR10655:SF17">
    <property type="entry name" value="LYSOPHOSPHOLIPASE-LIKE PROTEIN 1"/>
    <property type="match status" value="1"/>
</dbReference>
<name>A0A250DNE6_9BURK</name>
<dbReference type="InterPro" id="IPR003140">
    <property type="entry name" value="PLipase/COase/thioEstase"/>
</dbReference>
<evidence type="ECO:0000313" key="5">
    <source>
        <dbReference type="Proteomes" id="UP000217154"/>
    </source>
</evidence>
<dbReference type="PANTHER" id="PTHR10655">
    <property type="entry name" value="LYSOPHOSPHOLIPASE-RELATED"/>
    <property type="match status" value="1"/>
</dbReference>
<keyword evidence="2" id="KW-0378">Hydrolase</keyword>
<dbReference type="RefSeq" id="WP_062477023.1">
    <property type="nucleotide sequence ID" value="NZ_CP023284.1"/>
</dbReference>
<dbReference type="EMBL" id="CP023284">
    <property type="protein sequence ID" value="ATA55897.1"/>
    <property type="molecule type" value="Genomic_DNA"/>
</dbReference>
<accession>A0A250DNE6</accession>
<protein>
    <submittedName>
        <fullName evidence="4">Carboxylesterase</fullName>
    </submittedName>
</protein>
<dbReference type="InterPro" id="IPR029058">
    <property type="entry name" value="AB_hydrolase_fold"/>
</dbReference>
<evidence type="ECO:0000259" key="3">
    <source>
        <dbReference type="Pfam" id="PF02230"/>
    </source>
</evidence>
<reference evidence="4 5" key="1">
    <citation type="submission" date="2017-09" db="EMBL/GenBank/DDBJ databases">
        <title>The diverse metabolic capabilities of V. boronicumulans make it an excellent choice for continued studies on novel biodegradation.</title>
        <authorList>
            <person name="Sun S."/>
        </authorList>
    </citation>
    <scope>NUCLEOTIDE SEQUENCE [LARGE SCALE GENOMIC DNA]</scope>
    <source>
        <strain evidence="4 5">J1</strain>
    </source>
</reference>
<feature type="domain" description="Phospholipase/carboxylesterase/thioesterase" evidence="3">
    <location>
        <begin position="13"/>
        <end position="215"/>
    </location>
</feature>